<dbReference type="GO" id="GO:0016758">
    <property type="term" value="F:hexosyltransferase activity"/>
    <property type="evidence" value="ECO:0007669"/>
    <property type="project" value="TreeGrafter"/>
</dbReference>
<evidence type="ECO:0000313" key="8">
    <source>
        <dbReference type="Proteomes" id="UP000502345"/>
    </source>
</evidence>
<dbReference type="InterPro" id="IPR004629">
    <property type="entry name" value="WecG_TagA_CpsF"/>
</dbReference>
<evidence type="ECO:0000256" key="1">
    <source>
        <dbReference type="ARBA" id="ARBA00022676"/>
    </source>
</evidence>
<dbReference type="Proteomes" id="UP000627573">
    <property type="component" value="Unassembled WGS sequence"/>
</dbReference>
<dbReference type="NCBIfam" id="TIGR00696">
    <property type="entry name" value="wecG_tagA_cpsF"/>
    <property type="match status" value="1"/>
</dbReference>
<keyword evidence="9" id="KW-1185">Reference proteome</keyword>
<dbReference type="EMBL" id="CP124545">
    <property type="protein sequence ID" value="WGV50980.2"/>
    <property type="molecule type" value="Genomic_DNA"/>
</dbReference>
<organism evidence="4 9">
    <name type="scientific">Rhodococcus erythropolis</name>
    <name type="common">Arthrobacter picolinophilus</name>
    <dbReference type="NCBI Taxonomy" id="1833"/>
    <lineage>
        <taxon>Bacteria</taxon>
        <taxon>Bacillati</taxon>
        <taxon>Actinomycetota</taxon>
        <taxon>Actinomycetes</taxon>
        <taxon>Mycobacteriales</taxon>
        <taxon>Nocardiaceae</taxon>
        <taxon>Rhodococcus</taxon>
        <taxon>Rhodococcus erythropolis group</taxon>
    </lineage>
</organism>
<reference evidence="3 7" key="1">
    <citation type="journal article" date="2017" name="Poromechanics V (2013)">
        <title>Genomic Characterization of the Arsenic-Tolerant Actinobacterium, &lt;i&gt;Rhodococcus erythropolis&lt;/i&gt; S43.</title>
        <authorList>
            <person name="Retamal-Morales G."/>
            <person name="Mehnert M."/>
            <person name="Schwabe R."/>
            <person name="Tischler D."/>
            <person name="Schloemann M."/>
            <person name="Levican G.J."/>
        </authorList>
    </citation>
    <scope>NUCLEOTIDE SEQUENCE [LARGE SCALE GENOMIC DNA]</scope>
    <source>
        <strain evidence="3 7">S43</strain>
    </source>
</reference>
<proteinExistence type="predicted"/>
<dbReference type="EMBL" id="JAECSB010000028">
    <property type="protein sequence ID" value="MBH5142497.1"/>
    <property type="molecule type" value="Genomic_DNA"/>
</dbReference>
<dbReference type="Proteomes" id="UP000325576">
    <property type="component" value="Unassembled WGS sequence"/>
</dbReference>
<dbReference type="PANTHER" id="PTHR34136:SF1">
    <property type="entry name" value="UDP-N-ACETYL-D-MANNOSAMINURONIC ACID TRANSFERASE"/>
    <property type="match status" value="1"/>
</dbReference>
<reference evidence="5 8" key="2">
    <citation type="submission" date="2020-03" db="EMBL/GenBank/DDBJ databases">
        <title>Screen low temperature-resistant strains for efficient degradation of petroleum hydrocarbons under the low temperature.</title>
        <authorList>
            <person name="Wang Y."/>
            <person name="Chen J."/>
        </authorList>
    </citation>
    <scope>NUCLEOTIDE SEQUENCE [LARGE SCALE GENOMIC DNA]</scope>
    <source>
        <strain evidence="5 8">KB1</strain>
    </source>
</reference>
<gene>
    <name evidence="3" type="ORF">BS297_30615</name>
    <name evidence="5" type="ORF">G9444_1462</name>
    <name evidence="4" type="ORF">I3517_07685</name>
    <name evidence="6" type="ORF">QIE55_07110</name>
</gene>
<name>A0A1F2Q3P6_RHOER</name>
<accession>A0A1F2Q3P6</accession>
<dbReference type="CDD" id="cd06533">
    <property type="entry name" value="Glyco_transf_WecG_TagA"/>
    <property type="match status" value="1"/>
</dbReference>
<reference evidence="4 9" key="3">
    <citation type="submission" date="2020-12" db="EMBL/GenBank/DDBJ databases">
        <title>Draft genome sequence of furan degrading bacterial strain FUR100.</title>
        <authorList>
            <person name="Woiski C."/>
        </authorList>
    </citation>
    <scope>NUCLEOTIDE SEQUENCE [LARGE SCALE GENOMIC DNA]</scope>
    <source>
        <strain evidence="4 9">FUR100</strain>
    </source>
</reference>
<sequence length="265" mass="28762">MSSPFEVIEVGGIPFAATNLEGATDWVVNDRREGAGTGVSVRLSNSYCVSAAHSDRDYSAVLKGPGVNFADGTPVNWVMRLIGGTASDHVGVRPVRGPSFFEATLDKGRRYGLRHHFVGTTEETLSLLTDRVEELYPGIEVAGTYAPPFAAFSKEFVDDIITKVGPSAPDIVWVGLGAPKQDFVTKAIADRTDYVAVGVGAAFDFLAGTVSEAPSFVQNSGFEWLYRLASEPKRLWRRYLFGNSTFVRLASRDIRKFLGRSGGRT</sequence>
<evidence type="ECO:0000313" key="6">
    <source>
        <dbReference type="EMBL" id="WGV50980.2"/>
    </source>
</evidence>
<dbReference type="PANTHER" id="PTHR34136">
    <property type="match status" value="1"/>
</dbReference>
<dbReference type="EMBL" id="MRBO01000839">
    <property type="protein sequence ID" value="KAB2581486.1"/>
    <property type="molecule type" value="Genomic_DNA"/>
</dbReference>
<dbReference type="EMBL" id="CP050124">
    <property type="protein sequence ID" value="QIP38706.1"/>
    <property type="molecule type" value="Genomic_DNA"/>
</dbReference>
<keyword evidence="1" id="KW-0328">Glycosyltransferase</keyword>
<evidence type="ECO:0000313" key="4">
    <source>
        <dbReference type="EMBL" id="MBH5142497.1"/>
    </source>
</evidence>
<protein>
    <submittedName>
        <fullName evidence="3 4">Glycosyltransferase</fullName>
    </submittedName>
    <submittedName>
        <fullName evidence="5">N-acetylglucosaminyldiphosphoundecaprenol N-acetyl-beta-D-mannosaminyltransferase</fullName>
    </submittedName>
</protein>
<evidence type="ECO:0000313" key="7">
    <source>
        <dbReference type="Proteomes" id="UP000325576"/>
    </source>
</evidence>
<dbReference type="Proteomes" id="UP000502345">
    <property type="component" value="Chromosome"/>
</dbReference>
<dbReference type="GeneID" id="57488536"/>
<dbReference type="Pfam" id="PF03808">
    <property type="entry name" value="Glyco_tran_WecG"/>
    <property type="match status" value="1"/>
</dbReference>
<dbReference type="RefSeq" id="WP_019747422.1">
    <property type="nucleotide sequence ID" value="NZ_AP018733.1"/>
</dbReference>
<reference evidence="6" key="4">
    <citation type="submission" date="2023-08" db="EMBL/GenBank/DDBJ databases">
        <title>Isolation and Characterization of Rhodococcus erythropolis MGMM8.</title>
        <authorList>
            <person name="Diabankana R.G.C."/>
            <person name="Afordoanyi D.M."/>
            <person name="Validov S.Z."/>
        </authorList>
    </citation>
    <scope>NUCLEOTIDE SEQUENCE</scope>
    <source>
        <strain evidence="6">MGMM8</strain>
    </source>
</reference>
<evidence type="ECO:0000256" key="2">
    <source>
        <dbReference type="ARBA" id="ARBA00022679"/>
    </source>
</evidence>
<evidence type="ECO:0000313" key="3">
    <source>
        <dbReference type="EMBL" id="KAB2581486.1"/>
    </source>
</evidence>
<dbReference type="AlphaFoldDB" id="A0A1F2Q3P6"/>
<dbReference type="Proteomes" id="UP001230933">
    <property type="component" value="Chromosome"/>
</dbReference>
<evidence type="ECO:0000313" key="9">
    <source>
        <dbReference type="Proteomes" id="UP000627573"/>
    </source>
</evidence>
<keyword evidence="2 4" id="KW-0808">Transferase</keyword>
<evidence type="ECO:0000313" key="5">
    <source>
        <dbReference type="EMBL" id="QIP38706.1"/>
    </source>
</evidence>